<keyword evidence="1" id="KW-0472">Membrane</keyword>
<feature type="transmembrane region" description="Helical" evidence="1">
    <location>
        <begin position="53"/>
        <end position="71"/>
    </location>
</feature>
<proteinExistence type="predicted"/>
<dbReference type="AlphaFoldDB" id="A0A5C6BN39"/>
<keyword evidence="1" id="KW-1133">Transmembrane helix</keyword>
<dbReference type="EMBL" id="SJPP01000001">
    <property type="protein sequence ID" value="TWU12841.1"/>
    <property type="molecule type" value="Genomic_DNA"/>
</dbReference>
<gene>
    <name evidence="2" type="ORF">CA54_16670</name>
</gene>
<evidence type="ECO:0000313" key="2">
    <source>
        <dbReference type="EMBL" id="TWU12841.1"/>
    </source>
</evidence>
<comment type="caution">
    <text evidence="2">The sequence shown here is derived from an EMBL/GenBank/DDBJ whole genome shotgun (WGS) entry which is preliminary data.</text>
</comment>
<evidence type="ECO:0000313" key="3">
    <source>
        <dbReference type="Proteomes" id="UP000320735"/>
    </source>
</evidence>
<keyword evidence="3" id="KW-1185">Reference proteome</keyword>
<dbReference type="Proteomes" id="UP000320735">
    <property type="component" value="Unassembled WGS sequence"/>
</dbReference>
<accession>A0A5C6BN39</accession>
<keyword evidence="1" id="KW-0812">Transmembrane</keyword>
<protein>
    <submittedName>
        <fullName evidence="2">Uncharacterized protein</fullName>
    </submittedName>
</protein>
<organism evidence="2 3">
    <name type="scientific">Symmachiella macrocystis</name>
    <dbReference type="NCBI Taxonomy" id="2527985"/>
    <lineage>
        <taxon>Bacteria</taxon>
        <taxon>Pseudomonadati</taxon>
        <taxon>Planctomycetota</taxon>
        <taxon>Planctomycetia</taxon>
        <taxon>Planctomycetales</taxon>
        <taxon>Planctomycetaceae</taxon>
        <taxon>Symmachiella</taxon>
    </lineage>
</organism>
<reference evidence="2 3" key="1">
    <citation type="submission" date="2019-02" db="EMBL/GenBank/DDBJ databases">
        <title>Deep-cultivation of Planctomycetes and their phenomic and genomic characterization uncovers novel biology.</title>
        <authorList>
            <person name="Wiegand S."/>
            <person name="Jogler M."/>
            <person name="Boedeker C."/>
            <person name="Pinto D."/>
            <person name="Vollmers J."/>
            <person name="Rivas-Marin E."/>
            <person name="Kohn T."/>
            <person name="Peeters S.H."/>
            <person name="Heuer A."/>
            <person name="Rast P."/>
            <person name="Oberbeckmann S."/>
            <person name="Bunk B."/>
            <person name="Jeske O."/>
            <person name="Meyerdierks A."/>
            <person name="Storesund J.E."/>
            <person name="Kallscheuer N."/>
            <person name="Luecker S."/>
            <person name="Lage O.M."/>
            <person name="Pohl T."/>
            <person name="Merkel B.J."/>
            <person name="Hornburger P."/>
            <person name="Mueller R.-W."/>
            <person name="Bruemmer F."/>
            <person name="Labrenz M."/>
            <person name="Spormann A.M."/>
            <person name="Op Den Camp H."/>
            <person name="Overmann J."/>
            <person name="Amann R."/>
            <person name="Jetten M.S.M."/>
            <person name="Mascher T."/>
            <person name="Medema M.H."/>
            <person name="Devos D.P."/>
            <person name="Kaster A.-K."/>
            <person name="Ovreas L."/>
            <person name="Rohde M."/>
            <person name="Galperin M.Y."/>
            <person name="Jogler C."/>
        </authorList>
    </citation>
    <scope>NUCLEOTIDE SEQUENCE [LARGE SCALE GENOMIC DNA]</scope>
    <source>
        <strain evidence="2 3">CA54</strain>
    </source>
</reference>
<sequence>MSFPRAKPDLPVGGVCLLMASLASGSDWGRSGPLLLLYGRRQCYAGAMKTRTIIIATVAAFVGYLAADGFLGNNYVYEPGR</sequence>
<name>A0A5C6BN39_9PLAN</name>
<evidence type="ECO:0000256" key="1">
    <source>
        <dbReference type="SAM" id="Phobius"/>
    </source>
</evidence>